<accession>A0A6A6VPW6</accession>
<reference evidence="1" key="1">
    <citation type="journal article" date="2020" name="Stud. Mycol.">
        <title>101 Dothideomycetes genomes: a test case for predicting lifestyles and emergence of pathogens.</title>
        <authorList>
            <person name="Haridas S."/>
            <person name="Albert R."/>
            <person name="Binder M."/>
            <person name="Bloem J."/>
            <person name="Labutti K."/>
            <person name="Salamov A."/>
            <person name="Andreopoulos B."/>
            <person name="Baker S."/>
            <person name="Barry K."/>
            <person name="Bills G."/>
            <person name="Bluhm B."/>
            <person name="Cannon C."/>
            <person name="Castanera R."/>
            <person name="Culley D."/>
            <person name="Daum C."/>
            <person name="Ezra D."/>
            <person name="Gonzalez J."/>
            <person name="Henrissat B."/>
            <person name="Kuo A."/>
            <person name="Liang C."/>
            <person name="Lipzen A."/>
            <person name="Lutzoni F."/>
            <person name="Magnuson J."/>
            <person name="Mondo S."/>
            <person name="Nolan M."/>
            <person name="Ohm R."/>
            <person name="Pangilinan J."/>
            <person name="Park H.-J."/>
            <person name="Ramirez L."/>
            <person name="Alfaro M."/>
            <person name="Sun H."/>
            <person name="Tritt A."/>
            <person name="Yoshinaga Y."/>
            <person name="Zwiers L.-H."/>
            <person name="Turgeon B."/>
            <person name="Goodwin S."/>
            <person name="Spatafora J."/>
            <person name="Crous P."/>
            <person name="Grigoriev I."/>
        </authorList>
    </citation>
    <scope>NUCLEOTIDE SEQUENCE</scope>
    <source>
        <strain evidence="1">CBS 119925</strain>
    </source>
</reference>
<name>A0A6A6VPW6_9PLEO</name>
<sequence length="114" mass="12403">MEYFIEHGADVNTARFGAGSAVSMATAREMWDVVGFLLRRGANPRKVQPCTGLTAFAAAARSAGMQWKETPDVKSYLDFLCDGDAGCGASRDIPEGVQENSLVKILQRMRNEDT</sequence>
<dbReference type="InterPro" id="IPR036770">
    <property type="entry name" value="Ankyrin_rpt-contain_sf"/>
</dbReference>
<dbReference type="EMBL" id="MU006561">
    <property type="protein sequence ID" value="KAF2752233.1"/>
    <property type="molecule type" value="Genomic_DNA"/>
</dbReference>
<evidence type="ECO:0000313" key="2">
    <source>
        <dbReference type="Proteomes" id="UP000799440"/>
    </source>
</evidence>
<proteinExistence type="predicted"/>
<dbReference type="SUPFAM" id="SSF48403">
    <property type="entry name" value="Ankyrin repeat"/>
    <property type="match status" value="1"/>
</dbReference>
<keyword evidence="2" id="KW-1185">Reference proteome</keyword>
<dbReference type="AlphaFoldDB" id="A0A6A6VPW6"/>
<gene>
    <name evidence="1" type="ORF">M011DRAFT_463696</name>
</gene>
<dbReference type="Proteomes" id="UP000799440">
    <property type="component" value="Unassembled WGS sequence"/>
</dbReference>
<dbReference type="Gene3D" id="1.25.40.20">
    <property type="entry name" value="Ankyrin repeat-containing domain"/>
    <property type="match status" value="1"/>
</dbReference>
<dbReference type="OrthoDB" id="194358at2759"/>
<protein>
    <submittedName>
        <fullName evidence="1">Uncharacterized protein</fullName>
    </submittedName>
</protein>
<organism evidence="1 2">
    <name type="scientific">Sporormia fimetaria CBS 119925</name>
    <dbReference type="NCBI Taxonomy" id="1340428"/>
    <lineage>
        <taxon>Eukaryota</taxon>
        <taxon>Fungi</taxon>
        <taxon>Dikarya</taxon>
        <taxon>Ascomycota</taxon>
        <taxon>Pezizomycotina</taxon>
        <taxon>Dothideomycetes</taxon>
        <taxon>Pleosporomycetidae</taxon>
        <taxon>Pleosporales</taxon>
        <taxon>Sporormiaceae</taxon>
        <taxon>Sporormia</taxon>
    </lineage>
</organism>
<evidence type="ECO:0000313" key="1">
    <source>
        <dbReference type="EMBL" id="KAF2752233.1"/>
    </source>
</evidence>